<dbReference type="GO" id="GO:0003677">
    <property type="term" value="F:DNA binding"/>
    <property type="evidence" value="ECO:0007669"/>
    <property type="project" value="UniProtKB-KW"/>
</dbReference>
<reference evidence="3 4" key="1">
    <citation type="journal article" date="2015" name="Genome Announc.">
        <title>Expanding the biotechnology potential of lactobacilli through comparative genomics of 213 strains and associated genera.</title>
        <authorList>
            <person name="Sun Z."/>
            <person name="Harris H.M."/>
            <person name="McCann A."/>
            <person name="Guo C."/>
            <person name="Argimon S."/>
            <person name="Zhang W."/>
            <person name="Yang X."/>
            <person name="Jeffery I.B."/>
            <person name="Cooney J.C."/>
            <person name="Kagawa T.F."/>
            <person name="Liu W."/>
            <person name="Song Y."/>
            <person name="Salvetti E."/>
            <person name="Wrobel A."/>
            <person name="Rasinkangas P."/>
            <person name="Parkhill J."/>
            <person name="Rea M.C."/>
            <person name="O'Sullivan O."/>
            <person name="Ritari J."/>
            <person name="Douillard F.P."/>
            <person name="Paul Ross R."/>
            <person name="Yang R."/>
            <person name="Briner A.E."/>
            <person name="Felis G.E."/>
            <person name="de Vos W.M."/>
            <person name="Barrangou R."/>
            <person name="Klaenhammer T.R."/>
            <person name="Caufield P.W."/>
            <person name="Cui Y."/>
            <person name="Zhang H."/>
            <person name="O'Toole P.W."/>
        </authorList>
    </citation>
    <scope>NUCLEOTIDE SEQUENCE [LARGE SCALE GENOMIC DNA]</scope>
    <source>
        <strain evidence="3 4">DSM 20003</strain>
    </source>
</reference>
<dbReference type="Gene3D" id="1.10.260.40">
    <property type="entry name" value="lambda repressor-like DNA-binding domains"/>
    <property type="match status" value="1"/>
</dbReference>
<evidence type="ECO:0000256" key="1">
    <source>
        <dbReference type="ARBA" id="ARBA00023125"/>
    </source>
</evidence>
<dbReference type="SMART" id="SM00530">
    <property type="entry name" value="HTH_XRE"/>
    <property type="match status" value="1"/>
</dbReference>
<accession>A0A0R1GH97</accession>
<keyword evidence="1" id="KW-0238">DNA-binding</keyword>
<comment type="caution">
    <text evidence="3">The sequence shown here is derived from an EMBL/GenBank/DDBJ whole genome shotgun (WGS) entry which is preliminary data.</text>
</comment>
<sequence length="183" mass="20381">MIEVKKMFKDNLVALRKRAGLSQEALAHAISVTRQSISKYETGTAEPDFTRLEQLRDYFEVSYDALLGEGQGEAVSLPITGSITIQSAIDGRMTQFDMFTIATVLGYWRKNAPQVQLVGEMAKNNNGFLGPDVIPLGWYATRQDAEKEVTAIQASISHGRELYQLQYNAKVLKHGLLGWKIVS</sequence>
<dbReference type="CDD" id="cd00093">
    <property type="entry name" value="HTH_XRE"/>
    <property type="match status" value="1"/>
</dbReference>
<organism evidence="3 4">
    <name type="scientific">Loigolactobacillus bifermentans DSM 20003</name>
    <dbReference type="NCBI Taxonomy" id="1423726"/>
    <lineage>
        <taxon>Bacteria</taxon>
        <taxon>Bacillati</taxon>
        <taxon>Bacillota</taxon>
        <taxon>Bacilli</taxon>
        <taxon>Lactobacillales</taxon>
        <taxon>Lactobacillaceae</taxon>
        <taxon>Loigolactobacillus</taxon>
    </lineage>
</organism>
<evidence type="ECO:0000313" key="3">
    <source>
        <dbReference type="EMBL" id="KRK33376.1"/>
    </source>
</evidence>
<gene>
    <name evidence="3" type="ORF">FC07_GL001305</name>
</gene>
<proteinExistence type="predicted"/>
<dbReference type="InterPro" id="IPR010982">
    <property type="entry name" value="Lambda_DNA-bd_dom_sf"/>
</dbReference>
<name>A0A0R1GH97_9LACO</name>
<dbReference type="SUPFAM" id="SSF47413">
    <property type="entry name" value="lambda repressor-like DNA-binding domains"/>
    <property type="match status" value="1"/>
</dbReference>
<evidence type="ECO:0000259" key="2">
    <source>
        <dbReference type="PROSITE" id="PS50943"/>
    </source>
</evidence>
<evidence type="ECO:0000313" key="4">
    <source>
        <dbReference type="Proteomes" id="UP000051461"/>
    </source>
</evidence>
<dbReference type="PANTHER" id="PTHR46558:SF11">
    <property type="entry name" value="HTH-TYPE TRANSCRIPTIONAL REGULATOR XRE"/>
    <property type="match status" value="1"/>
</dbReference>
<dbReference type="OrthoDB" id="5190137at2"/>
<protein>
    <recommendedName>
        <fullName evidence="2">HTH cro/C1-type domain-containing protein</fullName>
    </recommendedName>
</protein>
<dbReference type="STRING" id="1423726.FC07_GL001305"/>
<dbReference type="Pfam" id="PF01381">
    <property type="entry name" value="HTH_3"/>
    <property type="match status" value="1"/>
</dbReference>
<dbReference type="PANTHER" id="PTHR46558">
    <property type="entry name" value="TRACRIPTIONAL REGULATORY PROTEIN-RELATED-RELATED"/>
    <property type="match status" value="1"/>
</dbReference>
<feature type="domain" description="HTH cro/C1-type" evidence="2">
    <location>
        <begin position="12"/>
        <end position="66"/>
    </location>
</feature>
<dbReference type="PATRIC" id="fig|1423726.3.peg.1351"/>
<dbReference type="EMBL" id="AZDA01000117">
    <property type="protein sequence ID" value="KRK33376.1"/>
    <property type="molecule type" value="Genomic_DNA"/>
</dbReference>
<keyword evidence="4" id="KW-1185">Reference proteome</keyword>
<dbReference type="AlphaFoldDB" id="A0A0R1GH97"/>
<dbReference type="PROSITE" id="PS50943">
    <property type="entry name" value="HTH_CROC1"/>
    <property type="match status" value="1"/>
</dbReference>
<dbReference type="InterPro" id="IPR001387">
    <property type="entry name" value="Cro/C1-type_HTH"/>
</dbReference>
<dbReference type="Proteomes" id="UP000051461">
    <property type="component" value="Unassembled WGS sequence"/>
</dbReference>